<sequence>MKNQLKTVNEISKLTGITVRALHYYDEINLLKPSENSKAGYRLYSNEDIETLHQIMFLKEIGFELKKIKDIIHNPEFDKRRALKKHKEILILKKKRIENLIKLVDSKLEGDLNLSFLEFDESSIIAKQKEYHEEVLKRWKNTQAYKEFEEKQAKRNNEFPDIDKKAREIFGEIAKCMELPPSCKKVQNFISLWQKYITENFYDCTNKMLQCLALLYVEDERFKNYINSIGDGLAQYISEAISFYCESEIIL</sequence>
<evidence type="ECO:0000259" key="5">
    <source>
        <dbReference type="PROSITE" id="PS50937"/>
    </source>
</evidence>
<dbReference type="CDD" id="cd01106">
    <property type="entry name" value="HTH_TipAL-Mta"/>
    <property type="match status" value="1"/>
</dbReference>
<protein>
    <recommendedName>
        <fullName evidence="5">HTH merR-type domain-containing protein</fullName>
    </recommendedName>
</protein>
<dbReference type="SUPFAM" id="SSF89082">
    <property type="entry name" value="Antibiotic binding domain of TipA-like multidrug resistance regulators"/>
    <property type="match status" value="1"/>
</dbReference>
<dbReference type="InterPro" id="IPR000551">
    <property type="entry name" value="MerR-type_HTH_dom"/>
</dbReference>
<evidence type="ECO:0000313" key="6">
    <source>
        <dbReference type="EMBL" id="KGM92854.1"/>
    </source>
</evidence>
<dbReference type="InterPro" id="IPR009061">
    <property type="entry name" value="DNA-bd_dom_put_sf"/>
</dbReference>
<dbReference type="Gene3D" id="1.10.490.50">
    <property type="entry name" value="Antibiotic binding domain of TipA-like multidrug resistance regulators"/>
    <property type="match status" value="1"/>
</dbReference>
<feature type="domain" description="HTH merR-type" evidence="5">
    <location>
        <begin position="7"/>
        <end position="74"/>
    </location>
</feature>
<dbReference type="RefSeq" id="WP_039256349.1">
    <property type="nucleotide sequence ID" value="NZ_JENJ01000117.1"/>
</dbReference>
<evidence type="ECO:0000256" key="4">
    <source>
        <dbReference type="ARBA" id="ARBA00023163"/>
    </source>
</evidence>
<reference evidence="6 7" key="1">
    <citation type="submission" date="2014-01" db="EMBL/GenBank/DDBJ databases">
        <title>Plasmidome dynamics in the species complex Clostridium novyi sensu lato converts strains of independent lineages into distinctly different pathogens.</title>
        <authorList>
            <person name="Skarin H."/>
            <person name="Segerman B."/>
        </authorList>
    </citation>
    <scope>NUCLEOTIDE SEQUENCE [LARGE SCALE GENOMIC DNA]</scope>
    <source>
        <strain evidence="6 7">4552</strain>
    </source>
</reference>
<evidence type="ECO:0000256" key="3">
    <source>
        <dbReference type="ARBA" id="ARBA00023159"/>
    </source>
</evidence>
<organism evidence="6 7">
    <name type="scientific">Clostridium novyi A str. 4552</name>
    <dbReference type="NCBI Taxonomy" id="1444289"/>
    <lineage>
        <taxon>Bacteria</taxon>
        <taxon>Bacillati</taxon>
        <taxon>Bacillota</taxon>
        <taxon>Clostridia</taxon>
        <taxon>Eubacteriales</taxon>
        <taxon>Clostridiaceae</taxon>
        <taxon>Clostridium</taxon>
    </lineage>
</organism>
<dbReference type="SMART" id="SM00422">
    <property type="entry name" value="HTH_MERR"/>
    <property type="match status" value="1"/>
</dbReference>
<keyword evidence="3" id="KW-0010">Activator</keyword>
<keyword evidence="4" id="KW-0804">Transcription</keyword>
<dbReference type="InterPro" id="IPR012925">
    <property type="entry name" value="TipAS_dom"/>
</dbReference>
<dbReference type="OrthoDB" id="9814833at2"/>
<keyword evidence="2" id="KW-0238">DNA-binding</keyword>
<dbReference type="PANTHER" id="PTHR30204">
    <property type="entry name" value="REDOX-CYCLING DRUG-SENSING TRANSCRIPTIONAL ACTIVATOR SOXR"/>
    <property type="match status" value="1"/>
</dbReference>
<dbReference type="GO" id="GO:0003700">
    <property type="term" value="F:DNA-binding transcription factor activity"/>
    <property type="evidence" value="ECO:0007669"/>
    <property type="project" value="InterPro"/>
</dbReference>
<proteinExistence type="predicted"/>
<evidence type="ECO:0000256" key="2">
    <source>
        <dbReference type="ARBA" id="ARBA00023125"/>
    </source>
</evidence>
<dbReference type="Pfam" id="PF13411">
    <property type="entry name" value="MerR_1"/>
    <property type="match status" value="1"/>
</dbReference>
<dbReference type="SUPFAM" id="SSF46955">
    <property type="entry name" value="Putative DNA-binding domain"/>
    <property type="match status" value="1"/>
</dbReference>
<dbReference type="InterPro" id="IPR036244">
    <property type="entry name" value="TipA-like_antibiotic-bd"/>
</dbReference>
<comment type="caution">
    <text evidence="6">The sequence shown here is derived from an EMBL/GenBank/DDBJ whole genome shotgun (WGS) entry which is preliminary data.</text>
</comment>
<dbReference type="InterPro" id="IPR047057">
    <property type="entry name" value="MerR_fam"/>
</dbReference>
<evidence type="ECO:0000313" key="7">
    <source>
        <dbReference type="Proteomes" id="UP000030012"/>
    </source>
</evidence>
<dbReference type="EMBL" id="JENJ01000117">
    <property type="protein sequence ID" value="KGM92854.1"/>
    <property type="molecule type" value="Genomic_DNA"/>
</dbReference>
<dbReference type="GO" id="GO:0003677">
    <property type="term" value="F:DNA binding"/>
    <property type="evidence" value="ECO:0007669"/>
    <property type="project" value="UniProtKB-KW"/>
</dbReference>
<dbReference type="AlphaFoldDB" id="A0A0A0HUJ3"/>
<name>A0A0A0HUJ3_CLONO</name>
<evidence type="ECO:0000256" key="1">
    <source>
        <dbReference type="ARBA" id="ARBA00023015"/>
    </source>
</evidence>
<dbReference type="Gene3D" id="1.10.1660.10">
    <property type="match status" value="1"/>
</dbReference>
<keyword evidence="1" id="KW-0805">Transcription regulation</keyword>
<dbReference type="Proteomes" id="UP000030012">
    <property type="component" value="Unassembled WGS sequence"/>
</dbReference>
<dbReference type="PANTHER" id="PTHR30204:SF90">
    <property type="entry name" value="HTH-TYPE TRANSCRIPTIONAL ACTIVATOR MTA"/>
    <property type="match status" value="1"/>
</dbReference>
<gene>
    <name evidence="6" type="ORF">Z968_13060</name>
</gene>
<accession>A0A0A0HUJ3</accession>
<dbReference type="PROSITE" id="PS50937">
    <property type="entry name" value="HTH_MERR_2"/>
    <property type="match status" value="1"/>
</dbReference>
<dbReference type="Pfam" id="PF07739">
    <property type="entry name" value="TipAS"/>
    <property type="match status" value="1"/>
</dbReference>